<dbReference type="EC" id="3.1.3.-" evidence="9"/>
<dbReference type="GO" id="GO:0005737">
    <property type="term" value="C:cytoplasm"/>
    <property type="evidence" value="ECO:0007669"/>
    <property type="project" value="UniProtKB-SubCell"/>
</dbReference>
<evidence type="ECO:0000256" key="13">
    <source>
        <dbReference type="PIRSR" id="PIRSR004682-4"/>
    </source>
</evidence>
<feature type="binding site" evidence="11">
    <location>
        <begin position="51"/>
        <end position="54"/>
    </location>
    <ligand>
        <name>substrate</name>
    </ligand>
</feature>
<feature type="binding site" evidence="11">
    <location>
        <begin position="107"/>
        <end position="108"/>
    </location>
    <ligand>
        <name>substrate</name>
    </ligand>
</feature>
<feature type="site" description="Contributes to substrate recognition" evidence="12">
    <location>
        <position position="107"/>
    </location>
</feature>
<evidence type="ECO:0000256" key="3">
    <source>
        <dbReference type="ARBA" id="ARBA00022723"/>
    </source>
</evidence>
<feature type="binding site" evidence="11">
    <location>
        <begin position="17"/>
        <end position="20"/>
    </location>
    <ligand>
        <name>substrate</name>
    </ligand>
</feature>
<feature type="binding site" evidence="13">
    <location>
        <position position="133"/>
    </location>
    <ligand>
        <name>Mg(2+)</name>
        <dbReference type="ChEBI" id="CHEBI:18420"/>
    </ligand>
</feature>
<feature type="binding site" evidence="13">
    <location>
        <position position="90"/>
    </location>
    <ligand>
        <name>Zn(2+)</name>
        <dbReference type="ChEBI" id="CHEBI:29105"/>
    </ligand>
</feature>
<dbReference type="SUPFAM" id="SSF56784">
    <property type="entry name" value="HAD-like"/>
    <property type="match status" value="1"/>
</dbReference>
<dbReference type="Proteomes" id="UP000295765">
    <property type="component" value="Unassembled WGS sequence"/>
</dbReference>
<evidence type="ECO:0000256" key="11">
    <source>
        <dbReference type="PIRSR" id="PIRSR004682-2"/>
    </source>
</evidence>
<feature type="binding site" evidence="13">
    <location>
        <position position="134"/>
    </location>
    <ligand>
        <name>Mg(2+)</name>
        <dbReference type="ChEBI" id="CHEBI:18420"/>
    </ligand>
</feature>
<feature type="binding site" evidence="11">
    <location>
        <position position="134"/>
    </location>
    <ligand>
        <name>substrate</name>
    </ligand>
</feature>
<protein>
    <recommendedName>
        <fullName evidence="7 9">D,D-heptose 1,7-bisphosphate phosphatase</fullName>
        <ecNumber evidence="9">3.1.3.-</ecNumber>
    </recommendedName>
</protein>
<evidence type="ECO:0000256" key="9">
    <source>
        <dbReference type="PIRNR" id="PIRNR004682"/>
    </source>
</evidence>
<dbReference type="GO" id="GO:0016791">
    <property type="term" value="F:phosphatase activity"/>
    <property type="evidence" value="ECO:0007669"/>
    <property type="project" value="InterPro"/>
</dbReference>
<dbReference type="GO" id="GO:0046872">
    <property type="term" value="F:metal ion binding"/>
    <property type="evidence" value="ECO:0007669"/>
    <property type="project" value="UniProtKB-KW"/>
</dbReference>
<dbReference type="EMBL" id="SLWY01000007">
    <property type="protein sequence ID" value="TCO81610.1"/>
    <property type="molecule type" value="Genomic_DNA"/>
</dbReference>
<sequence length="191" mass="20123">MPRPALFLDRDGIVNVDHGYVYRIEDFTFVDGILALCRHFHAAGWPLVVVTNQSGIARGYYGEAEFGALTAWMCARFAAAGAPLAGVYHCPHHPDASGPLGIDCMCRKPRPGLIVQAARDLDLDLGRSVLVGDKARDVEAARRAGIGSAWLVSDDGAEIGACAPDAVFASVERLVAAFALSTPTGHPAGAP</sequence>
<dbReference type="RefSeq" id="WP_132540565.1">
    <property type="nucleotide sequence ID" value="NZ_SLWY01000007.1"/>
</dbReference>
<dbReference type="InterPro" id="IPR004446">
    <property type="entry name" value="Heptose_bisP_phosphatase"/>
</dbReference>
<keyword evidence="2 9" id="KW-0963">Cytoplasm</keyword>
<comment type="cofactor">
    <cofactor evidence="13">
        <name>Mg(2+)</name>
        <dbReference type="ChEBI" id="CHEBI:18420"/>
    </cofactor>
</comment>
<dbReference type="InterPro" id="IPR006543">
    <property type="entry name" value="Histidinol-phos"/>
</dbReference>
<feature type="binding site" evidence="13">
    <location>
        <position position="9"/>
    </location>
    <ligand>
        <name>Mg(2+)</name>
        <dbReference type="ChEBI" id="CHEBI:18420"/>
    </ligand>
</feature>
<name>A0A4R2L375_9GAMM</name>
<feature type="active site" description="Nucleophile" evidence="10">
    <location>
        <position position="9"/>
    </location>
</feature>
<evidence type="ECO:0000256" key="4">
    <source>
        <dbReference type="ARBA" id="ARBA00022801"/>
    </source>
</evidence>
<dbReference type="PIRSF" id="PIRSF004682">
    <property type="entry name" value="GmhB"/>
    <property type="match status" value="1"/>
</dbReference>
<keyword evidence="13" id="KW-0460">Magnesium</keyword>
<evidence type="ECO:0000256" key="5">
    <source>
        <dbReference type="ARBA" id="ARBA00022833"/>
    </source>
</evidence>
<dbReference type="InterPro" id="IPR036412">
    <property type="entry name" value="HAD-like_sf"/>
</dbReference>
<feature type="site" description="Stabilizes the phosphoryl group" evidence="12">
    <location>
        <position position="108"/>
    </location>
</feature>
<comment type="caution">
    <text evidence="14">The sequence shown here is derived from an EMBL/GenBank/DDBJ whole genome shotgun (WGS) entry which is preliminary data.</text>
</comment>
<dbReference type="InterPro" id="IPR023214">
    <property type="entry name" value="HAD_sf"/>
</dbReference>
<dbReference type="NCBIfam" id="TIGR00213">
    <property type="entry name" value="GmhB_yaeD"/>
    <property type="match status" value="1"/>
</dbReference>
<feature type="binding site" evidence="13">
    <location>
        <position position="106"/>
    </location>
    <ligand>
        <name>Zn(2+)</name>
        <dbReference type="ChEBI" id="CHEBI:29105"/>
    </ligand>
</feature>
<feature type="site" description="Stabilizes the phosphoryl group" evidence="12">
    <location>
        <position position="51"/>
    </location>
</feature>
<evidence type="ECO:0000313" key="14">
    <source>
        <dbReference type="EMBL" id="TCO81610.1"/>
    </source>
</evidence>
<feature type="active site" description="Nucleophile" evidence="10">
    <location>
        <position position="11"/>
    </location>
</feature>
<dbReference type="CDD" id="cd07503">
    <property type="entry name" value="HAD_HisB-N"/>
    <property type="match status" value="1"/>
</dbReference>
<dbReference type="PANTHER" id="PTHR42891">
    <property type="entry name" value="D-GLYCERO-BETA-D-MANNO-HEPTOSE-1,7-BISPHOSPHATE 7-PHOSPHATASE"/>
    <property type="match status" value="1"/>
</dbReference>
<accession>A0A4R2L375</accession>
<evidence type="ECO:0000256" key="10">
    <source>
        <dbReference type="PIRSR" id="PIRSR004682-1"/>
    </source>
</evidence>
<keyword evidence="5 13" id="KW-0862">Zinc</keyword>
<reference evidence="14 15" key="1">
    <citation type="submission" date="2019-03" db="EMBL/GenBank/DDBJ databases">
        <title>Genomic Encyclopedia of Type Strains, Phase IV (KMG-IV): sequencing the most valuable type-strain genomes for metagenomic binning, comparative biology and taxonomic classification.</title>
        <authorList>
            <person name="Goeker M."/>
        </authorList>
    </citation>
    <scope>NUCLEOTIDE SEQUENCE [LARGE SCALE GENOMIC DNA]</scope>
    <source>
        <strain evidence="14 15">DSM 25287</strain>
    </source>
</reference>
<dbReference type="InterPro" id="IPR006549">
    <property type="entry name" value="HAD-SF_hydro_IIIA"/>
</dbReference>
<dbReference type="NCBIfam" id="TIGR01662">
    <property type="entry name" value="HAD-SF-IIIA"/>
    <property type="match status" value="1"/>
</dbReference>
<dbReference type="OrthoDB" id="9781367at2"/>
<keyword evidence="15" id="KW-1185">Reference proteome</keyword>
<proteinExistence type="inferred from homology"/>
<comment type="subcellular location">
    <subcellularLocation>
        <location evidence="1 9">Cytoplasm</location>
    </subcellularLocation>
</comment>
<evidence type="ECO:0000256" key="1">
    <source>
        <dbReference type="ARBA" id="ARBA00004496"/>
    </source>
</evidence>
<dbReference type="NCBIfam" id="TIGR01656">
    <property type="entry name" value="Histidinol-ppas"/>
    <property type="match status" value="1"/>
</dbReference>
<dbReference type="GO" id="GO:0005975">
    <property type="term" value="P:carbohydrate metabolic process"/>
    <property type="evidence" value="ECO:0007669"/>
    <property type="project" value="InterPro"/>
</dbReference>
<organism evidence="14 15">
    <name type="scientific">Plasticicumulans lactativorans</name>
    <dbReference type="NCBI Taxonomy" id="1133106"/>
    <lineage>
        <taxon>Bacteria</taxon>
        <taxon>Pseudomonadati</taxon>
        <taxon>Pseudomonadota</taxon>
        <taxon>Gammaproteobacteria</taxon>
        <taxon>Candidatus Competibacteraceae</taxon>
        <taxon>Plasticicumulans</taxon>
    </lineage>
</organism>
<dbReference type="AlphaFoldDB" id="A0A4R2L375"/>
<comment type="similarity">
    <text evidence="8 9">Belongs to the gmhB family.</text>
</comment>
<feature type="binding site" evidence="13">
    <location>
        <position position="11"/>
    </location>
    <ligand>
        <name>Mg(2+)</name>
        <dbReference type="ChEBI" id="CHEBI:18420"/>
    </ligand>
</feature>
<keyword evidence="3 13" id="KW-0479">Metal-binding</keyword>
<feature type="binding site" evidence="11">
    <location>
        <begin position="9"/>
        <end position="11"/>
    </location>
    <ligand>
        <name>substrate</name>
    </ligand>
</feature>
<evidence type="ECO:0000313" key="15">
    <source>
        <dbReference type="Proteomes" id="UP000295765"/>
    </source>
</evidence>
<evidence type="ECO:0000256" key="12">
    <source>
        <dbReference type="PIRSR" id="PIRSR004682-3"/>
    </source>
</evidence>
<evidence type="ECO:0000256" key="2">
    <source>
        <dbReference type="ARBA" id="ARBA00022490"/>
    </source>
</evidence>
<gene>
    <name evidence="14" type="ORF">EV699_1073</name>
</gene>
<evidence type="ECO:0000256" key="7">
    <source>
        <dbReference type="ARBA" id="ARBA00031828"/>
    </source>
</evidence>
<feature type="binding site" evidence="13">
    <location>
        <position position="104"/>
    </location>
    <ligand>
        <name>Zn(2+)</name>
        <dbReference type="ChEBI" id="CHEBI:29105"/>
    </ligand>
</feature>
<keyword evidence="6 9" id="KW-0119">Carbohydrate metabolism</keyword>
<dbReference type="Pfam" id="PF13242">
    <property type="entry name" value="Hydrolase_like"/>
    <property type="match status" value="1"/>
</dbReference>
<keyword evidence="4 9" id="KW-0378">Hydrolase</keyword>
<dbReference type="FunFam" id="3.40.50.1000:FF:000037">
    <property type="entry name" value="D,D-heptose 1,7-bisphosphate phosphatase"/>
    <property type="match status" value="1"/>
</dbReference>
<dbReference type="Gene3D" id="3.40.50.1000">
    <property type="entry name" value="HAD superfamily/HAD-like"/>
    <property type="match status" value="1"/>
</dbReference>
<comment type="cofactor">
    <cofactor evidence="13">
        <name>Zn(2+)</name>
        <dbReference type="ChEBI" id="CHEBI:29105"/>
    </cofactor>
</comment>
<feature type="binding site" evidence="13">
    <location>
        <position position="92"/>
    </location>
    <ligand>
        <name>Zn(2+)</name>
        <dbReference type="ChEBI" id="CHEBI:29105"/>
    </ligand>
</feature>
<dbReference type="PANTHER" id="PTHR42891:SF1">
    <property type="entry name" value="D-GLYCERO-BETA-D-MANNO-HEPTOSE-1,7-BISPHOSPHATE 7-PHOSPHATASE"/>
    <property type="match status" value="1"/>
</dbReference>
<evidence type="ECO:0000256" key="8">
    <source>
        <dbReference type="ARBA" id="ARBA00061616"/>
    </source>
</evidence>
<evidence type="ECO:0000256" key="6">
    <source>
        <dbReference type="ARBA" id="ARBA00023277"/>
    </source>
</evidence>